<evidence type="ECO:0000256" key="2">
    <source>
        <dbReference type="ARBA" id="ARBA00004651"/>
    </source>
</evidence>
<dbReference type="InterPro" id="IPR036097">
    <property type="entry name" value="HisK_dim/P_sf"/>
</dbReference>
<comment type="subcellular location">
    <subcellularLocation>
        <location evidence="2">Cell membrane</location>
        <topology evidence="2">Multi-pass membrane protein</topology>
    </subcellularLocation>
</comment>
<keyword evidence="13 14" id="KW-0472">Membrane</keyword>
<dbReference type="Gene3D" id="6.10.340.10">
    <property type="match status" value="1"/>
</dbReference>
<dbReference type="GO" id="GO:0005524">
    <property type="term" value="F:ATP binding"/>
    <property type="evidence" value="ECO:0007669"/>
    <property type="project" value="UniProtKB-KW"/>
</dbReference>
<evidence type="ECO:0000256" key="6">
    <source>
        <dbReference type="ARBA" id="ARBA00022679"/>
    </source>
</evidence>
<keyword evidence="8" id="KW-0547">Nucleotide-binding</keyword>
<keyword evidence="12" id="KW-0902">Two-component regulatory system</keyword>
<keyword evidence="9 16" id="KW-0418">Kinase</keyword>
<evidence type="ECO:0000256" key="14">
    <source>
        <dbReference type="SAM" id="Phobius"/>
    </source>
</evidence>
<comment type="caution">
    <text evidence="16">The sequence shown here is derived from an EMBL/GenBank/DDBJ whole genome shotgun (WGS) entry which is preliminary data.</text>
</comment>
<accession>A0A9D1HP64</accession>
<dbReference type="SUPFAM" id="SSF47384">
    <property type="entry name" value="Homodimeric domain of signal transducing histidine kinase"/>
    <property type="match status" value="1"/>
</dbReference>
<evidence type="ECO:0000256" key="12">
    <source>
        <dbReference type="ARBA" id="ARBA00023012"/>
    </source>
</evidence>
<keyword evidence="6" id="KW-0808">Transferase</keyword>
<evidence type="ECO:0000256" key="8">
    <source>
        <dbReference type="ARBA" id="ARBA00022741"/>
    </source>
</evidence>
<evidence type="ECO:0000313" key="16">
    <source>
        <dbReference type="EMBL" id="HIU14240.1"/>
    </source>
</evidence>
<dbReference type="InterPro" id="IPR036890">
    <property type="entry name" value="HATPase_C_sf"/>
</dbReference>
<dbReference type="GO" id="GO:0000155">
    <property type="term" value="F:phosphorelay sensor kinase activity"/>
    <property type="evidence" value="ECO:0007669"/>
    <property type="project" value="InterPro"/>
</dbReference>
<dbReference type="PROSITE" id="PS50109">
    <property type="entry name" value="HIS_KIN"/>
    <property type="match status" value="1"/>
</dbReference>
<dbReference type="SUPFAM" id="SSF55874">
    <property type="entry name" value="ATPase domain of HSP90 chaperone/DNA topoisomerase II/histidine kinase"/>
    <property type="match status" value="1"/>
</dbReference>
<dbReference type="GO" id="GO:0005886">
    <property type="term" value="C:plasma membrane"/>
    <property type="evidence" value="ECO:0007669"/>
    <property type="project" value="UniProtKB-SubCell"/>
</dbReference>
<reference evidence="16" key="1">
    <citation type="submission" date="2020-10" db="EMBL/GenBank/DDBJ databases">
        <authorList>
            <person name="Gilroy R."/>
        </authorList>
    </citation>
    <scope>NUCLEOTIDE SEQUENCE</scope>
    <source>
        <strain evidence="16">CHK195-11698</strain>
    </source>
</reference>
<keyword evidence="7 14" id="KW-0812">Transmembrane</keyword>
<evidence type="ECO:0000256" key="11">
    <source>
        <dbReference type="ARBA" id="ARBA00022989"/>
    </source>
</evidence>
<keyword evidence="5" id="KW-0597">Phosphoprotein</keyword>
<dbReference type="SMART" id="SM00388">
    <property type="entry name" value="HisKA"/>
    <property type="match status" value="1"/>
</dbReference>
<dbReference type="EMBL" id="DVMJ01000078">
    <property type="protein sequence ID" value="HIU14240.1"/>
    <property type="molecule type" value="Genomic_DNA"/>
</dbReference>
<dbReference type="SMART" id="SM00387">
    <property type="entry name" value="HATPase_c"/>
    <property type="match status" value="1"/>
</dbReference>
<feature type="domain" description="Histidine kinase" evidence="15">
    <location>
        <begin position="256"/>
        <end position="456"/>
    </location>
</feature>
<feature type="transmembrane region" description="Helical" evidence="14">
    <location>
        <begin position="179"/>
        <end position="200"/>
    </location>
</feature>
<evidence type="ECO:0000256" key="9">
    <source>
        <dbReference type="ARBA" id="ARBA00022777"/>
    </source>
</evidence>
<dbReference type="InterPro" id="IPR003661">
    <property type="entry name" value="HisK_dim/P_dom"/>
</dbReference>
<evidence type="ECO:0000256" key="1">
    <source>
        <dbReference type="ARBA" id="ARBA00000085"/>
    </source>
</evidence>
<dbReference type="AlphaFoldDB" id="A0A9D1HP64"/>
<dbReference type="Pfam" id="PF00512">
    <property type="entry name" value="HisKA"/>
    <property type="match status" value="1"/>
</dbReference>
<evidence type="ECO:0000256" key="5">
    <source>
        <dbReference type="ARBA" id="ARBA00022553"/>
    </source>
</evidence>
<dbReference type="Pfam" id="PF02518">
    <property type="entry name" value="HATPase_c"/>
    <property type="match status" value="1"/>
</dbReference>
<keyword evidence="11 14" id="KW-1133">Transmembrane helix</keyword>
<evidence type="ECO:0000256" key="10">
    <source>
        <dbReference type="ARBA" id="ARBA00022840"/>
    </source>
</evidence>
<keyword evidence="4" id="KW-1003">Cell membrane</keyword>
<comment type="catalytic activity">
    <reaction evidence="1">
        <text>ATP + protein L-histidine = ADP + protein N-phospho-L-histidine.</text>
        <dbReference type="EC" id="2.7.13.3"/>
    </reaction>
</comment>
<dbReference type="InterPro" id="IPR050398">
    <property type="entry name" value="HssS/ArlS-like"/>
</dbReference>
<evidence type="ECO:0000259" key="15">
    <source>
        <dbReference type="PROSITE" id="PS50109"/>
    </source>
</evidence>
<evidence type="ECO:0000256" key="7">
    <source>
        <dbReference type="ARBA" id="ARBA00022692"/>
    </source>
</evidence>
<evidence type="ECO:0000313" key="17">
    <source>
        <dbReference type="Proteomes" id="UP000824175"/>
    </source>
</evidence>
<proteinExistence type="predicted"/>
<evidence type="ECO:0000256" key="4">
    <source>
        <dbReference type="ARBA" id="ARBA00022475"/>
    </source>
</evidence>
<organism evidence="16 17">
    <name type="scientific">Candidatus Fimiplasma intestinipullorum</name>
    <dbReference type="NCBI Taxonomy" id="2840825"/>
    <lineage>
        <taxon>Bacteria</taxon>
        <taxon>Bacillati</taxon>
        <taxon>Bacillota</taxon>
        <taxon>Clostridia</taxon>
        <taxon>Eubacteriales</taxon>
        <taxon>Candidatus Fimiplasma</taxon>
    </lineage>
</organism>
<evidence type="ECO:0000256" key="13">
    <source>
        <dbReference type="ARBA" id="ARBA00023136"/>
    </source>
</evidence>
<keyword evidence="10" id="KW-0067">ATP-binding</keyword>
<dbReference type="InterPro" id="IPR005467">
    <property type="entry name" value="His_kinase_dom"/>
</dbReference>
<dbReference type="EC" id="2.7.13.3" evidence="3"/>
<name>A0A9D1HP64_9FIRM</name>
<dbReference type="Proteomes" id="UP000824175">
    <property type="component" value="Unassembled WGS sequence"/>
</dbReference>
<dbReference type="PANTHER" id="PTHR45528:SF1">
    <property type="entry name" value="SENSOR HISTIDINE KINASE CPXA"/>
    <property type="match status" value="1"/>
</dbReference>
<gene>
    <name evidence="16" type="ORF">IAD15_09250</name>
</gene>
<sequence>MNNKRFSLSRLSLAKQLIFILGALGILIVLLVIPLIEHNMRRIVGNQMIDTIASQQQSLMLLNESNLADGSDLYDNLRQRKQDMNVNHFIYFPEQNVFRNLTSLTNENALALQRSVFNPYLINQIHTGETQGTYHSSYHDQDIYFVITESEKANVYWISFAYSDISGELLSGLRNELVYVLYGVILCIALVLSLWVFTLIRPLKEIQSYIGAIKKKEPRHLNIERQDEIGDVSAALLEMENELERQDQLKSDLIHNISHDLKTPIAIIRSYSESMKEDIYPYGDKDSSLDIIIENADRLENKVKDFLYLNRLDYIDAKKETIERIDLTFLVEHLVEELAPLHPQIAFKTDLVEGEFSGNPEHWYSAVMNILDNATRYAASEIKITLRSDYLEIYNDGSFIEDDLMRDLFKPYTKGPKGNFGLGMSIVHKVVTMYGYVIEAKNMTDGVSFVIQKKSG</sequence>
<dbReference type="PANTHER" id="PTHR45528">
    <property type="entry name" value="SENSOR HISTIDINE KINASE CPXA"/>
    <property type="match status" value="1"/>
</dbReference>
<dbReference type="Gene3D" id="3.30.565.10">
    <property type="entry name" value="Histidine kinase-like ATPase, C-terminal domain"/>
    <property type="match status" value="1"/>
</dbReference>
<feature type="transmembrane region" description="Helical" evidence="14">
    <location>
        <begin position="12"/>
        <end position="36"/>
    </location>
</feature>
<dbReference type="CDD" id="cd00082">
    <property type="entry name" value="HisKA"/>
    <property type="match status" value="1"/>
</dbReference>
<evidence type="ECO:0000256" key="3">
    <source>
        <dbReference type="ARBA" id="ARBA00012438"/>
    </source>
</evidence>
<reference evidence="16" key="2">
    <citation type="journal article" date="2021" name="PeerJ">
        <title>Extensive microbial diversity within the chicken gut microbiome revealed by metagenomics and culture.</title>
        <authorList>
            <person name="Gilroy R."/>
            <person name="Ravi A."/>
            <person name="Getino M."/>
            <person name="Pursley I."/>
            <person name="Horton D.L."/>
            <person name="Alikhan N.F."/>
            <person name="Baker D."/>
            <person name="Gharbi K."/>
            <person name="Hall N."/>
            <person name="Watson M."/>
            <person name="Adriaenssens E.M."/>
            <person name="Foster-Nyarko E."/>
            <person name="Jarju S."/>
            <person name="Secka A."/>
            <person name="Antonio M."/>
            <person name="Oren A."/>
            <person name="Chaudhuri R.R."/>
            <person name="La Ragione R."/>
            <person name="Hildebrand F."/>
            <person name="Pallen M.J."/>
        </authorList>
    </citation>
    <scope>NUCLEOTIDE SEQUENCE</scope>
    <source>
        <strain evidence="16">CHK195-11698</strain>
    </source>
</reference>
<dbReference type="Gene3D" id="1.10.287.130">
    <property type="match status" value="1"/>
</dbReference>
<protein>
    <recommendedName>
        <fullName evidence="3">histidine kinase</fullName>
        <ecNumber evidence="3">2.7.13.3</ecNumber>
    </recommendedName>
</protein>
<dbReference type="InterPro" id="IPR003594">
    <property type="entry name" value="HATPase_dom"/>
</dbReference>